<feature type="domain" description="DDE-1" evidence="1">
    <location>
        <begin position="2"/>
        <end position="73"/>
    </location>
</feature>
<evidence type="ECO:0000259" key="1">
    <source>
        <dbReference type="Pfam" id="PF03184"/>
    </source>
</evidence>
<proteinExistence type="predicted"/>
<dbReference type="Pfam" id="PF03184">
    <property type="entry name" value="DDE_1"/>
    <property type="match status" value="1"/>
</dbReference>
<dbReference type="GO" id="GO:0003676">
    <property type="term" value="F:nucleic acid binding"/>
    <property type="evidence" value="ECO:0007669"/>
    <property type="project" value="InterPro"/>
</dbReference>
<dbReference type="GeneID" id="81366109"/>
<reference evidence="2" key="1">
    <citation type="submission" date="2022-12" db="EMBL/GenBank/DDBJ databases">
        <authorList>
            <person name="Petersen C."/>
        </authorList>
    </citation>
    <scope>NUCLEOTIDE SEQUENCE</scope>
    <source>
        <strain evidence="2">IBT 29677</strain>
    </source>
</reference>
<name>A0A9W9W960_9EURO</name>
<organism evidence="2 3">
    <name type="scientific">Penicillium cosmopolitanum</name>
    <dbReference type="NCBI Taxonomy" id="1131564"/>
    <lineage>
        <taxon>Eukaryota</taxon>
        <taxon>Fungi</taxon>
        <taxon>Dikarya</taxon>
        <taxon>Ascomycota</taxon>
        <taxon>Pezizomycotina</taxon>
        <taxon>Eurotiomycetes</taxon>
        <taxon>Eurotiomycetidae</taxon>
        <taxon>Eurotiales</taxon>
        <taxon>Aspergillaceae</taxon>
        <taxon>Penicillium</taxon>
    </lineage>
</organism>
<reference evidence="2" key="2">
    <citation type="journal article" date="2023" name="IMA Fungus">
        <title>Comparative genomic study of the Penicillium genus elucidates a diverse pangenome and 15 lateral gene transfer events.</title>
        <authorList>
            <person name="Petersen C."/>
            <person name="Sorensen T."/>
            <person name="Nielsen M.R."/>
            <person name="Sondergaard T.E."/>
            <person name="Sorensen J.L."/>
            <person name="Fitzpatrick D.A."/>
            <person name="Frisvad J.C."/>
            <person name="Nielsen K.L."/>
        </authorList>
    </citation>
    <scope>NUCLEOTIDE SEQUENCE</scope>
    <source>
        <strain evidence="2">IBT 29677</strain>
    </source>
</reference>
<sequence length="161" mass="18990">MVPRSHTDIYLHLTQEITSIWKTFYRRYWIQHVLDQLSARRDPLTTMNVKKAVSWASRAWNVDIDPQNIQDCFDRSSWRDVPREGPFYEDARLTEAKQQLQSAVKTLEQSSFIHEAMEINTFINLPFENSENSWVEEGQIASEHEVDFIEIPEGDSDEELE</sequence>
<gene>
    <name evidence="2" type="ORF">N7509_002492</name>
</gene>
<dbReference type="AlphaFoldDB" id="A0A9W9W960"/>
<dbReference type="OrthoDB" id="4507607at2759"/>
<dbReference type="EMBL" id="JAPZBU010000004">
    <property type="protein sequence ID" value="KAJ5408609.1"/>
    <property type="molecule type" value="Genomic_DNA"/>
</dbReference>
<evidence type="ECO:0000313" key="2">
    <source>
        <dbReference type="EMBL" id="KAJ5408609.1"/>
    </source>
</evidence>
<dbReference type="InterPro" id="IPR004875">
    <property type="entry name" value="DDE_SF_endonuclease_dom"/>
</dbReference>
<evidence type="ECO:0000313" key="3">
    <source>
        <dbReference type="Proteomes" id="UP001147747"/>
    </source>
</evidence>
<dbReference type="RefSeq" id="XP_056492924.1">
    <property type="nucleotide sequence ID" value="XM_056627129.1"/>
</dbReference>
<dbReference type="Proteomes" id="UP001147747">
    <property type="component" value="Unassembled WGS sequence"/>
</dbReference>
<accession>A0A9W9W960</accession>
<comment type="caution">
    <text evidence="2">The sequence shown here is derived from an EMBL/GenBank/DDBJ whole genome shotgun (WGS) entry which is preliminary data.</text>
</comment>
<protein>
    <recommendedName>
        <fullName evidence="1">DDE-1 domain-containing protein</fullName>
    </recommendedName>
</protein>
<keyword evidence="3" id="KW-1185">Reference proteome</keyword>